<evidence type="ECO:0000313" key="2">
    <source>
        <dbReference type="EMBL" id="OCT87357.1"/>
    </source>
</evidence>
<protein>
    <recommendedName>
        <fullName evidence="1">GIY-YIG domain-containing protein</fullName>
    </recommendedName>
</protein>
<dbReference type="AlphaFoldDB" id="A0A974DAZ3"/>
<dbReference type="InterPro" id="IPR035901">
    <property type="entry name" value="GIY-YIG_endonuc_sf"/>
</dbReference>
<dbReference type="PROSITE" id="PS50164">
    <property type="entry name" value="GIY_YIG"/>
    <property type="match status" value="1"/>
</dbReference>
<dbReference type="PANTHER" id="PTHR21301">
    <property type="entry name" value="REVERSE TRANSCRIPTASE"/>
    <property type="match status" value="1"/>
</dbReference>
<feature type="domain" description="GIY-YIG" evidence="1">
    <location>
        <begin position="268"/>
        <end position="371"/>
    </location>
</feature>
<organism evidence="2 3">
    <name type="scientific">Xenopus laevis</name>
    <name type="common">African clawed frog</name>
    <dbReference type="NCBI Taxonomy" id="8355"/>
    <lineage>
        <taxon>Eukaryota</taxon>
        <taxon>Metazoa</taxon>
        <taxon>Chordata</taxon>
        <taxon>Craniata</taxon>
        <taxon>Vertebrata</taxon>
        <taxon>Euteleostomi</taxon>
        <taxon>Amphibia</taxon>
        <taxon>Batrachia</taxon>
        <taxon>Anura</taxon>
        <taxon>Pipoidea</taxon>
        <taxon>Pipidae</taxon>
        <taxon>Xenopodinae</taxon>
        <taxon>Xenopus</taxon>
        <taxon>Xenopus</taxon>
    </lineage>
</organism>
<dbReference type="Proteomes" id="UP000694892">
    <property type="component" value="Chromosome 3S"/>
</dbReference>
<reference evidence="3" key="1">
    <citation type="journal article" date="2016" name="Nature">
        <title>Genome evolution in the allotetraploid frog Xenopus laevis.</title>
        <authorList>
            <person name="Session A.M."/>
            <person name="Uno Y."/>
            <person name="Kwon T."/>
            <person name="Chapman J.A."/>
            <person name="Toyoda A."/>
            <person name="Takahashi S."/>
            <person name="Fukui A."/>
            <person name="Hikosaka A."/>
            <person name="Suzuki A."/>
            <person name="Kondo M."/>
            <person name="van Heeringen S.J."/>
            <person name="Quigley I."/>
            <person name="Heinz S."/>
            <person name="Ogino H."/>
            <person name="Ochi H."/>
            <person name="Hellsten U."/>
            <person name="Lyons J.B."/>
            <person name="Simakov O."/>
            <person name="Putnam N."/>
            <person name="Stites J."/>
            <person name="Kuroki Y."/>
            <person name="Tanaka T."/>
            <person name="Michiue T."/>
            <person name="Watanabe M."/>
            <person name="Bogdanovic O."/>
            <person name="Lister R."/>
            <person name="Georgiou G."/>
            <person name="Paranjpe S.S."/>
            <person name="van Kruijsbergen I."/>
            <person name="Shu S."/>
            <person name="Carlson J."/>
            <person name="Kinoshita T."/>
            <person name="Ohta Y."/>
            <person name="Mawaribuchi S."/>
            <person name="Jenkins J."/>
            <person name="Grimwood J."/>
            <person name="Schmutz J."/>
            <person name="Mitros T."/>
            <person name="Mozaffari S.V."/>
            <person name="Suzuki Y."/>
            <person name="Haramoto Y."/>
            <person name="Yamamoto T.S."/>
            <person name="Takagi C."/>
            <person name="Heald R."/>
            <person name="Miller K."/>
            <person name="Haudenschild C."/>
            <person name="Kitzman J."/>
            <person name="Nakayama T."/>
            <person name="Izutsu Y."/>
            <person name="Robert J."/>
            <person name="Fortriede J."/>
            <person name="Burns K."/>
            <person name="Lotay V."/>
            <person name="Karimi K."/>
            <person name="Yasuoka Y."/>
            <person name="Dichmann D.S."/>
            <person name="Flajnik M.F."/>
            <person name="Houston D.W."/>
            <person name="Shendure J."/>
            <person name="DuPasquier L."/>
            <person name="Vize P.D."/>
            <person name="Zorn A.M."/>
            <person name="Ito M."/>
            <person name="Marcotte E.M."/>
            <person name="Wallingford J.B."/>
            <person name="Ito Y."/>
            <person name="Asashima M."/>
            <person name="Ueno N."/>
            <person name="Matsuda Y."/>
            <person name="Veenstra G.J."/>
            <person name="Fujiyama A."/>
            <person name="Harland R.M."/>
            <person name="Taira M."/>
            <person name="Rokhsar D.S."/>
        </authorList>
    </citation>
    <scope>NUCLEOTIDE SEQUENCE [LARGE SCALE GENOMIC DNA]</scope>
    <source>
        <strain evidence="3">J</strain>
    </source>
</reference>
<dbReference type="EMBL" id="CM004471">
    <property type="protein sequence ID" value="OCT87357.1"/>
    <property type="molecule type" value="Genomic_DNA"/>
</dbReference>
<name>A0A974DAZ3_XENLA</name>
<evidence type="ECO:0000259" key="1">
    <source>
        <dbReference type="PROSITE" id="PS50164"/>
    </source>
</evidence>
<accession>A0A974DAZ3</accession>
<sequence length="375" mass="42741">NPRVKDYYVEVPFDLLIVEMGAQAAHCDSKVQEGSEAKEGQRTVAFPLGFSSGLGHKSDNYDKSEPNPIVLRSYHITVHQEERPSLSLFDHYIMYGFVQFARVKRIVSEENILENRLDEMKDKLSARGYPKKALEKYKGEIMSQTGKKIPKQRDRLAFVSCYNVLSKEVGKIINRHWDILKVACQGIPVFQNPPILSFKRAQSLRDKLVRADVGAGRTLRQGTFCVTKNGTYPCLSCKHCNSCIKGDSIYHPHKGTIFKIKGYYTCLSTFVVYAIKCPCGLMYIGQTTRQAKERIGEHKSDIKRKILQNPVAGHFIEAGHFVSQLRFQILQQIPRPRRGGDRVKQLLKCEANWIRKLGTLMPGGLNKEYELYPLL</sequence>
<gene>
    <name evidence="2" type="ORF">XELAEV_18021057mg</name>
</gene>
<dbReference type="PANTHER" id="PTHR21301:SF12">
    <property type="match status" value="1"/>
</dbReference>
<dbReference type="Gene3D" id="3.40.1440.10">
    <property type="entry name" value="GIY-YIG endonuclease"/>
    <property type="match status" value="1"/>
</dbReference>
<dbReference type="CDD" id="cd10442">
    <property type="entry name" value="GIY-YIG_PLEs"/>
    <property type="match status" value="1"/>
</dbReference>
<dbReference type="InterPro" id="IPR000305">
    <property type="entry name" value="GIY-YIG_endonuc"/>
</dbReference>
<feature type="non-terminal residue" evidence="2">
    <location>
        <position position="1"/>
    </location>
</feature>
<proteinExistence type="predicted"/>
<evidence type="ECO:0000313" key="3">
    <source>
        <dbReference type="Proteomes" id="UP000694892"/>
    </source>
</evidence>